<sequence length="552" mass="61487">MRPIYSNWKSRLFPKSDMSSPAPKSPEQNDKSKKYDRQLRLWGDHGQKLLGNAKVCLINATALGTEVLKSLVLPGIGSFTIVDGEKITEEDIGSNFFLENDSVGLSRAQVATQCLLELNPDVRGDYIDESAEHTLTNTQDFFKNFTVVIATALSEKVLIPLSKHLWECNVPLVVCRSIGFIGYIQLQVKEHTVIETHPDNQNPDLRLDCPWPALEEFLDSINVEALDTKTRSHTPAVVILHYFLKKYQEKYQSFPKTRQEKDALKNMIRACPVGPDGPPSVLEENFEEAIHLVNTCICKTTVPTHAREILDDKRCVTPTQNTAPFWVMCAALREHVEAEGTLPVRGSLPDMAADTASYVTLQQIYQKQALAQAEAIYRRASQIARGLGMGPDAITESEVRLFCKHSSELYVSRGNHCIADPPPSGGAFRMDQYDPDGPAAYYPVLRALERFAGECDAPPGRRDERIEPDAAEMKTAVARLLTEWNVHLQQGVADERVHEVCRYGGAELHSVSATLGGCAAHEVIKLITHQYKPMNNAFFYDAITCSSTTLCL</sequence>
<feature type="region of interest" description="Disordered" evidence="6">
    <location>
        <begin position="1"/>
        <end position="34"/>
    </location>
</feature>
<keyword evidence="9" id="KW-1185">Reference proteome</keyword>
<evidence type="ECO:0000313" key="9">
    <source>
        <dbReference type="Proteomes" id="UP001152888"/>
    </source>
</evidence>
<dbReference type="Pfam" id="PF00899">
    <property type="entry name" value="ThiF"/>
    <property type="match status" value="1"/>
</dbReference>
<protein>
    <recommendedName>
        <fullName evidence="3 5">NEDD8-activating enzyme E1 regulatory subunit</fullName>
    </recommendedName>
</protein>
<comment type="similarity">
    <text evidence="2 5">Belongs to the ubiquitin-activating E1 family. ULA1 subfamily.</text>
</comment>
<feature type="domain" description="THIF-type NAD/FAD binding fold" evidence="7">
    <location>
        <begin position="35"/>
        <end position="546"/>
    </location>
</feature>
<dbReference type="InterPro" id="IPR035985">
    <property type="entry name" value="Ubiquitin-activating_enz"/>
</dbReference>
<dbReference type="GO" id="GO:0019781">
    <property type="term" value="F:NEDD8 activating enzyme activity"/>
    <property type="evidence" value="ECO:0007669"/>
    <property type="project" value="UniProtKB-UniRule"/>
</dbReference>
<dbReference type="FunFam" id="3.40.50.720:FF:000475">
    <property type="entry name" value="NEDD8-activating enzyme E1 regulatory subunit"/>
    <property type="match status" value="1"/>
</dbReference>
<comment type="caution">
    <text evidence="8">The sequence shown here is derived from an EMBL/GenBank/DDBJ whole genome shotgun (WGS) entry which is preliminary data.</text>
</comment>
<reference evidence="8" key="1">
    <citation type="submission" date="2022-03" db="EMBL/GenBank/DDBJ databases">
        <authorList>
            <person name="Sayadi A."/>
        </authorList>
    </citation>
    <scope>NUCLEOTIDE SEQUENCE</scope>
</reference>
<evidence type="ECO:0000256" key="2">
    <source>
        <dbReference type="ARBA" id="ARBA00006868"/>
    </source>
</evidence>
<dbReference type="InterPro" id="IPR000594">
    <property type="entry name" value="ThiF_NAD_FAD-bd"/>
</dbReference>
<evidence type="ECO:0000313" key="8">
    <source>
        <dbReference type="EMBL" id="CAH1968525.1"/>
    </source>
</evidence>
<gene>
    <name evidence="8" type="ORF">ACAOBT_LOCUS7909</name>
</gene>
<evidence type="ECO:0000256" key="1">
    <source>
        <dbReference type="ARBA" id="ARBA00005032"/>
    </source>
</evidence>
<dbReference type="InterPro" id="IPR030667">
    <property type="entry name" value="APP-BP1"/>
</dbReference>
<evidence type="ECO:0000256" key="5">
    <source>
        <dbReference type="PIRNR" id="PIRNR039099"/>
    </source>
</evidence>
<name>A0A9P0KDE0_ACAOB</name>
<dbReference type="AlphaFoldDB" id="A0A9P0KDE0"/>
<comment type="pathway">
    <text evidence="1 5">Protein modification; protein neddylation.</text>
</comment>
<dbReference type="Gene3D" id="3.40.50.720">
    <property type="entry name" value="NAD(P)-binding Rossmann-like Domain"/>
    <property type="match status" value="2"/>
</dbReference>
<keyword evidence="4 5" id="KW-0833">Ubl conjugation pathway</keyword>
<dbReference type="SUPFAM" id="SSF69572">
    <property type="entry name" value="Activating enzymes of the ubiquitin-like proteins"/>
    <property type="match status" value="1"/>
</dbReference>
<accession>A0A9P0KDE0</accession>
<dbReference type="PANTHER" id="PTHR10953:SF29">
    <property type="entry name" value="NEDD8-ACTIVATING ENZYME E1 REGULATORY SUBUNIT"/>
    <property type="match status" value="1"/>
</dbReference>
<dbReference type="PANTHER" id="PTHR10953">
    <property type="entry name" value="UBIQUITIN-ACTIVATING ENZYME E1"/>
    <property type="match status" value="1"/>
</dbReference>
<dbReference type="EMBL" id="CAKOFQ010006753">
    <property type="protein sequence ID" value="CAH1968525.1"/>
    <property type="molecule type" value="Genomic_DNA"/>
</dbReference>
<evidence type="ECO:0000259" key="7">
    <source>
        <dbReference type="Pfam" id="PF00899"/>
    </source>
</evidence>
<dbReference type="PIRSF" id="PIRSF039099">
    <property type="entry name" value="APP-BP1"/>
    <property type="match status" value="1"/>
</dbReference>
<evidence type="ECO:0000256" key="4">
    <source>
        <dbReference type="ARBA" id="ARBA00022786"/>
    </source>
</evidence>
<proteinExistence type="inferred from homology"/>
<dbReference type="Proteomes" id="UP001152888">
    <property type="component" value="Unassembled WGS sequence"/>
</dbReference>
<dbReference type="InterPro" id="IPR045886">
    <property type="entry name" value="ThiF/MoeB/HesA"/>
</dbReference>
<organism evidence="8 9">
    <name type="scientific">Acanthoscelides obtectus</name>
    <name type="common">Bean weevil</name>
    <name type="synonym">Bruchus obtectus</name>
    <dbReference type="NCBI Taxonomy" id="200917"/>
    <lineage>
        <taxon>Eukaryota</taxon>
        <taxon>Metazoa</taxon>
        <taxon>Ecdysozoa</taxon>
        <taxon>Arthropoda</taxon>
        <taxon>Hexapoda</taxon>
        <taxon>Insecta</taxon>
        <taxon>Pterygota</taxon>
        <taxon>Neoptera</taxon>
        <taxon>Endopterygota</taxon>
        <taxon>Coleoptera</taxon>
        <taxon>Polyphaga</taxon>
        <taxon>Cucujiformia</taxon>
        <taxon>Chrysomeloidea</taxon>
        <taxon>Chrysomelidae</taxon>
        <taxon>Bruchinae</taxon>
        <taxon>Bruchini</taxon>
        <taxon>Acanthoscelides</taxon>
    </lineage>
</organism>
<evidence type="ECO:0000256" key="3">
    <source>
        <dbReference type="ARBA" id="ARBA00015407"/>
    </source>
</evidence>
<dbReference type="GO" id="GO:0045116">
    <property type="term" value="P:protein neddylation"/>
    <property type="evidence" value="ECO:0007669"/>
    <property type="project" value="UniProtKB-UniRule"/>
</dbReference>
<dbReference type="GO" id="GO:0005737">
    <property type="term" value="C:cytoplasm"/>
    <property type="evidence" value="ECO:0007669"/>
    <property type="project" value="TreeGrafter"/>
</dbReference>
<dbReference type="OrthoDB" id="1708823at2759"/>
<evidence type="ECO:0000256" key="6">
    <source>
        <dbReference type="SAM" id="MobiDB-lite"/>
    </source>
</evidence>